<protein>
    <submittedName>
        <fullName evidence="3">Enoyl-CoA hydratase</fullName>
        <ecNumber evidence="3">4.2.1.17</ecNumber>
    </submittedName>
</protein>
<sequence>MTFAQIDYTVADAIATITLNRPDQGNAFTQVMRRELVDALDLVDADDDVRAVILTGSGKHFCVGADLSGNTGDQPFAYRGEGQSDTRSVPDTINGVPRDGGGVVTLRLAAMRTPTIAAINGAAVGVGATMTLPMDIRIAADSSRFGLVFARRGIMPEAASNWFLPRVVGIAQAMEWVVTGRIFPAEEALAGGLVSRVVPRDDLLDVARALAAEIRDSTSSVSIAVARQMLWSSLSEPSPWWAHERESLIMRDLKGGPDAAEGVASFMEKRSPSFPARVSTDYPEHAPTWPERPDHLQIQAATD</sequence>
<evidence type="ECO:0000256" key="2">
    <source>
        <dbReference type="SAM" id="MobiDB-lite"/>
    </source>
</evidence>
<dbReference type="EMBL" id="CP014989">
    <property type="protein sequence ID" value="ANS80065.1"/>
    <property type="molecule type" value="Genomic_DNA"/>
</dbReference>
<accession>A0A1B1NFC5</accession>
<organism evidence="3 4">
    <name type="scientific">Serinicoccus hydrothermalis</name>
    <dbReference type="NCBI Taxonomy" id="1758689"/>
    <lineage>
        <taxon>Bacteria</taxon>
        <taxon>Bacillati</taxon>
        <taxon>Actinomycetota</taxon>
        <taxon>Actinomycetes</taxon>
        <taxon>Micrococcales</taxon>
        <taxon>Ornithinimicrobiaceae</taxon>
        <taxon>Serinicoccus</taxon>
    </lineage>
</organism>
<evidence type="ECO:0000313" key="3">
    <source>
        <dbReference type="EMBL" id="ANS80065.1"/>
    </source>
</evidence>
<keyword evidence="4" id="KW-1185">Reference proteome</keyword>
<dbReference type="NCBIfam" id="NF006109">
    <property type="entry name" value="PRK08260.1"/>
    <property type="match status" value="1"/>
</dbReference>
<feature type="region of interest" description="Disordered" evidence="2">
    <location>
        <begin position="271"/>
        <end position="303"/>
    </location>
</feature>
<reference evidence="3 4" key="1">
    <citation type="submission" date="2016-03" db="EMBL/GenBank/DDBJ databases">
        <title>Shallow-sea hydrothermal system.</title>
        <authorList>
            <person name="Tang K."/>
        </authorList>
    </citation>
    <scope>NUCLEOTIDE SEQUENCE [LARGE SCALE GENOMIC DNA]</scope>
    <source>
        <strain evidence="3 4">JLT9</strain>
    </source>
</reference>
<dbReference type="EC" id="4.2.1.17" evidence="3"/>
<dbReference type="Proteomes" id="UP000092482">
    <property type="component" value="Chromosome"/>
</dbReference>
<name>A0A1B1NFC5_9MICO</name>
<dbReference type="CDD" id="cd06558">
    <property type="entry name" value="crotonase-like"/>
    <property type="match status" value="1"/>
</dbReference>
<dbReference type="RefSeq" id="WP_066641189.1">
    <property type="nucleotide sequence ID" value="NZ_CP014989.1"/>
</dbReference>
<gene>
    <name evidence="3" type="ORF">SGUI_2669</name>
</gene>
<dbReference type="Pfam" id="PF00378">
    <property type="entry name" value="ECH_1"/>
    <property type="match status" value="1"/>
</dbReference>
<dbReference type="Gene3D" id="3.90.226.10">
    <property type="entry name" value="2-enoyl-CoA Hydratase, Chain A, domain 1"/>
    <property type="match status" value="1"/>
</dbReference>
<dbReference type="PANTHER" id="PTHR43684">
    <property type="match status" value="1"/>
</dbReference>
<keyword evidence="3" id="KW-0456">Lyase</keyword>
<dbReference type="InterPro" id="IPR014748">
    <property type="entry name" value="Enoyl-CoA_hydra_C"/>
</dbReference>
<dbReference type="Gene3D" id="1.10.12.10">
    <property type="entry name" value="Lyase 2-enoyl-coa Hydratase, Chain A, domain 2"/>
    <property type="match status" value="1"/>
</dbReference>
<dbReference type="OrthoDB" id="9777711at2"/>
<dbReference type="STRING" id="1758689.SGUI_2669"/>
<dbReference type="PANTHER" id="PTHR43684:SF4">
    <property type="entry name" value="ENOYL-COA HYDRATASE_ISOMERASE FAMILY PROTEIN (AFU_ORTHOLOGUE AFUA_1G01890)"/>
    <property type="match status" value="1"/>
</dbReference>
<evidence type="ECO:0000313" key="4">
    <source>
        <dbReference type="Proteomes" id="UP000092482"/>
    </source>
</evidence>
<dbReference type="GO" id="GO:0004300">
    <property type="term" value="F:enoyl-CoA hydratase activity"/>
    <property type="evidence" value="ECO:0007669"/>
    <property type="project" value="UniProtKB-EC"/>
</dbReference>
<dbReference type="SUPFAM" id="SSF52096">
    <property type="entry name" value="ClpP/crotonase"/>
    <property type="match status" value="1"/>
</dbReference>
<dbReference type="AlphaFoldDB" id="A0A1B1NFC5"/>
<dbReference type="InterPro" id="IPR029045">
    <property type="entry name" value="ClpP/crotonase-like_dom_sf"/>
</dbReference>
<dbReference type="InterPro" id="IPR001753">
    <property type="entry name" value="Enoyl-CoA_hydra/iso"/>
</dbReference>
<dbReference type="InterPro" id="IPR051053">
    <property type="entry name" value="ECH/Chromodomain_protein"/>
</dbReference>
<comment type="similarity">
    <text evidence="1">Belongs to the enoyl-CoA hydratase/isomerase family.</text>
</comment>
<proteinExistence type="inferred from homology"/>
<dbReference type="KEGG" id="serj:SGUI_2669"/>
<evidence type="ECO:0000256" key="1">
    <source>
        <dbReference type="ARBA" id="ARBA00005254"/>
    </source>
</evidence>
<dbReference type="PATRIC" id="fig|1758689.4.peg.2790"/>